<dbReference type="InterPro" id="IPR024084">
    <property type="entry name" value="IsoPropMal-DH-like_dom"/>
</dbReference>
<dbReference type="InterPro" id="IPR005024">
    <property type="entry name" value="Snf7_fam"/>
</dbReference>
<evidence type="ECO:0000256" key="11">
    <source>
        <dbReference type="HAMAP-Rule" id="MF_03045"/>
    </source>
</evidence>
<evidence type="ECO:0000256" key="12">
    <source>
        <dbReference type="SAM" id="Coils"/>
    </source>
</evidence>
<dbReference type="FunFam" id="3.40.718.10:FF:000003">
    <property type="entry name" value="Isocitrate dehydrogenase [NAD] subunit, mitochondrial"/>
    <property type="match status" value="1"/>
</dbReference>
<feature type="compositionally biased region" description="Polar residues" evidence="13">
    <location>
        <begin position="956"/>
        <end position="974"/>
    </location>
</feature>
<dbReference type="SMART" id="SM01329">
    <property type="entry name" value="Iso_dh"/>
    <property type="match status" value="1"/>
</dbReference>
<dbReference type="FunFam" id="2.40.50.700:FF:000002">
    <property type="entry name" value="Cell wall biogenesis protein"/>
    <property type="match status" value="1"/>
</dbReference>
<comment type="caution">
    <text evidence="16">The sequence shown here is derived from an EMBL/GenBank/DDBJ whole genome shotgun (WGS) entry which is preliminary data.</text>
</comment>
<dbReference type="Proteomes" id="UP000310158">
    <property type="component" value="Unassembled WGS sequence"/>
</dbReference>
<feature type="compositionally biased region" description="Polar residues" evidence="13">
    <location>
        <begin position="862"/>
        <end position="871"/>
    </location>
</feature>
<keyword evidence="17" id="KW-1185">Reference proteome</keyword>
<dbReference type="Gene3D" id="6.10.140.1230">
    <property type="match status" value="1"/>
</dbReference>
<dbReference type="GO" id="GO:1990074">
    <property type="term" value="P:polyuridylation-dependent mRNA catabolic process"/>
    <property type="evidence" value="ECO:0007669"/>
    <property type="project" value="UniProtKB-UniRule"/>
</dbReference>
<proteinExistence type="inferred from homology"/>
<sequence>MQTINRFLYGPTPEEKVRAWQSKLRQESRGLEREMRQLDVETNKARNTVKQLAKKGDVKSARILAREVVRSNKQKDRLSVSKARLSSIGTQLTQQLAMAKVTGSLQKSTEIMKLSNDLIKLPQISQTMRYMSMEMTKAGIMEEMLEDTLEVDEDEEIEEEADAEVDKVLFDLTNGKLGQAGTVETELPSSQEQLEEEAAEREMEKYREQLNGFIGRQHRISRDGYKLVSVATYTEDSRSVLRLQANYGLLIGSRLTRDDYSRFCQAVIPGTVRFQVLSPDYIWAVTASLPVAGCRHFLQPSYLRISVSDVTATSEPPSRHASDFAANIAFPAFTLDTSGANQEWYQVRDAVKSDLRAAKIGSFEPYDVLHVTIRPFPETGNNRLRSSRPTKANSSSFLYIVMLTSRSFAGVAHRAVSYSQPFRRYASAPTAAFAGQKGSNGKYTVTLIPGDGIGPEISESVKAIYNAANVPIQWEEVSVNPVLKGGKTVIPDVAIHSVRKNTVALKGPLATPIGKGHVSLNLTLRRTFNLFANVRPCASIKGFKTPYDDVNTVLIRENTEGEYSGIEHEVVDGVVQSIKLITWDASERVARYAFHYAQASGRNRVTAVHKANIMKMSDGMFLSACRQVAKDFPGITYDEDLLDRVCLQITQNPKPYADRVMVMPNLYGDILSDMCAGLIGGLGLTPSGNIGRDASIFEAVHGSAPDIAGKGLANPTALLLSSLMMLRHMNLNTHADQIEKAALTTIAEGKTITGDLGGKATTKEYTAAIIDKLGKLAKPFHKPTILSNFQELHNLSSYLTTEMTDEIVPQSQQNQPKRDDKKTASNGSAQQGNRGPRRNPSVSKPSSGSGASSQGGPRPSSRTGVKKSSTPAAVESGSETGKKGNEGKKTDGRPKANGGRNTHRKAPSSVSQGNRQGGNIGKEQLAAKATTSPVPVPGTDSSDALSSLQRVIADLKTTSPPNQTFPLSGNTLSSSNSMPIPQTTGSNLPANAPVFQPGAAAFPPTANDPPRHRKAASLGASSLSGNFNTYSPHLGAMMEDVEEVYGNAPYEEGEIPENVYSTQGHHPRSQSQSFTAPRFAALAAQQEQADILGPSGRPQLAPGFMFGVRRRPAANSPMGPSISEEDIGFQFPQQQSLQTYSEQEASHRRGESNGEIRGIMAEQIAIQNEIEALQRQQQALYQQQLASNQVLSFQTTGLAPNRAGAHRRVHSTVPMGMSAGGLGGLGGQQGLMSQLGLGNVSLGLDGQPQSVPHGHGRRHSVNVLNKSGGQQGLGSVSYGNPLAQDGFDDGFAPPAAFGGHSRQPSRADSSWRLNGGVGGIQQTGGFTADLAQAQAQLQSLQQFRAAAGGHHHKMPSFSFPNMLPNMMAANMMGLGLGGINLLQQQQQQFQSQLQQQSSQPQRKSLFAPYLPQASLPPLLATGKLVVGILRVNKRNRSDAYVSTEVLDADIYICGSKDRNRALEGDIVAVELLDVDEVWGTKKEKEEKKRKKGRERRDDVEVEGQGLMLFEDEEVTDDVKPQFAGHVVAVVERMPGQLFSGTLGLLRPSSAATKEKQEAERREREGDRGDEPRRPIDRPKIVWFKPTDKRVPLIAIPTEQAPPDFVQNSDMYVNKLFVACIKRHPISSLHPFGTLVEELGPIGDIEVETSALLKDCNFPTEDFTESVVKCLPPIPWTIPAREFEVRKDLRSERIFTIDPDTAKDLDDALSVKLNDDGTYDVGVHVADVSYFVKPNTALDRDARKRATSVYLIQRIVPMLPPALSEELCSLNPGQERLAFSVILTMTKDTKIIKKWFGKTIIKSAAKLSYSDAQGVIEGKPLGGIPVIPEHDASAVEHDIRVLQDLAKELRTRRFQNGAISHESLRLSFTLNDSGTPIDCSQYERHESNHLVEEFMLLTNITVAQQIAVNLPEQALLRRHDIPIERRLNMLAERAQRLGYTLDTSSSGAVMRSFDAIEDPAARKLLELLFFKSTHQAKYFCAGMLDIAKYHHYALNVPLYTHFTSPIRRYADVLVHRQLESVLQGTSDNKFSMDRDAVAKVTQQCNIKSDSAKLAQEQSAHLYLCVLISDLTSRYGPVVRQAKVVAVLDAAFDVLVPEFGIEKRVHVDQMPIDNHVYDEHSHSLQIYWSDRDVISWLAENSDDEHLKKVKQNAEQHAVKMEVASRSLHDEKALFDEDDGDDEIVLGRDEKEAEAVSESSKQHLLSMAKVMPEFEGLKATPSGHKIQEIKELMTVPVIVTADLTKSPPVIKVYSVNPYSREKYQTE</sequence>
<feature type="compositionally biased region" description="Basic and acidic residues" evidence="13">
    <location>
        <begin position="1552"/>
        <end position="1575"/>
    </location>
</feature>
<feature type="coiled-coil region" evidence="12">
    <location>
        <begin position="21"/>
        <end position="55"/>
    </location>
</feature>
<dbReference type="Pfam" id="PF00180">
    <property type="entry name" value="Iso_dh"/>
    <property type="match status" value="1"/>
</dbReference>
<dbReference type="GO" id="GO:0007034">
    <property type="term" value="P:vacuolar transport"/>
    <property type="evidence" value="ECO:0007669"/>
    <property type="project" value="InterPro"/>
</dbReference>
<comment type="catalytic activity">
    <reaction evidence="1">
        <text>D-threo-isocitrate + NAD(+) = 2-oxoglutarate + CO2 + NADH</text>
        <dbReference type="Rhea" id="RHEA:23632"/>
        <dbReference type="ChEBI" id="CHEBI:15562"/>
        <dbReference type="ChEBI" id="CHEBI:16526"/>
        <dbReference type="ChEBI" id="CHEBI:16810"/>
        <dbReference type="ChEBI" id="CHEBI:57540"/>
        <dbReference type="ChEBI" id="CHEBI:57945"/>
        <dbReference type="EC" id="1.1.1.41"/>
    </reaction>
</comment>
<organism evidence="16 17">
    <name type="scientific">Bondarzewia mesenterica</name>
    <dbReference type="NCBI Taxonomy" id="1095465"/>
    <lineage>
        <taxon>Eukaryota</taxon>
        <taxon>Fungi</taxon>
        <taxon>Dikarya</taxon>
        <taxon>Basidiomycota</taxon>
        <taxon>Agaricomycotina</taxon>
        <taxon>Agaricomycetes</taxon>
        <taxon>Russulales</taxon>
        <taxon>Bondarzewiaceae</taxon>
        <taxon>Bondarzewia</taxon>
    </lineage>
</organism>
<dbReference type="Gene3D" id="3.40.718.10">
    <property type="entry name" value="Isopropylmalate Dehydrogenase"/>
    <property type="match status" value="1"/>
</dbReference>
<dbReference type="InterPro" id="IPR041505">
    <property type="entry name" value="Dis3_CSD2"/>
</dbReference>
<evidence type="ECO:0000256" key="7">
    <source>
        <dbReference type="ARBA" id="ARBA00022884"/>
    </source>
</evidence>
<keyword evidence="9" id="KW-0560">Oxidoreductase</keyword>
<evidence type="ECO:0000256" key="8">
    <source>
        <dbReference type="ARBA" id="ARBA00022946"/>
    </source>
</evidence>
<feature type="compositionally biased region" description="Polar residues" evidence="13">
    <location>
        <begin position="1302"/>
        <end position="1312"/>
    </location>
</feature>
<gene>
    <name evidence="16" type="ORF">EW146_g1394</name>
</gene>
<evidence type="ECO:0000259" key="15">
    <source>
        <dbReference type="SMART" id="SM01329"/>
    </source>
</evidence>
<evidence type="ECO:0000256" key="2">
    <source>
        <dbReference type="ARBA" id="ARBA00007769"/>
    </source>
</evidence>
<dbReference type="Gene3D" id="2.40.50.140">
    <property type="entry name" value="Nucleic acid-binding proteins"/>
    <property type="match status" value="1"/>
</dbReference>
<keyword evidence="11" id="KW-0269">Exonuclease</keyword>
<evidence type="ECO:0000313" key="16">
    <source>
        <dbReference type="EMBL" id="THH19876.1"/>
    </source>
</evidence>
<dbReference type="PANTHER" id="PTHR23355:SF9">
    <property type="entry name" value="DIS3-LIKE EXONUCLEASE 2"/>
    <property type="match status" value="1"/>
</dbReference>
<feature type="domain" description="RNB" evidence="14">
    <location>
        <begin position="1685"/>
        <end position="2023"/>
    </location>
</feature>
<keyword evidence="11" id="KW-0464">Manganese</keyword>
<feature type="region of interest" description="Disordered" evidence="13">
    <location>
        <begin position="1243"/>
        <end position="1267"/>
    </location>
</feature>
<keyword evidence="7 11" id="KW-0694">RNA-binding</keyword>
<evidence type="ECO:0000313" key="17">
    <source>
        <dbReference type="Proteomes" id="UP000310158"/>
    </source>
</evidence>
<feature type="domain" description="Isopropylmalate dehydrogenase-like" evidence="15">
    <location>
        <begin position="444"/>
        <end position="769"/>
    </location>
</feature>
<dbReference type="InterPro" id="IPR012340">
    <property type="entry name" value="NA-bd_OB-fold"/>
</dbReference>
<evidence type="ECO:0000256" key="6">
    <source>
        <dbReference type="ARBA" id="ARBA00022842"/>
    </source>
</evidence>
<feature type="compositionally biased region" description="Basic and acidic residues" evidence="13">
    <location>
        <begin position="880"/>
        <end position="894"/>
    </location>
</feature>
<dbReference type="InterPro" id="IPR041093">
    <property type="entry name" value="Dis3l2-like_C"/>
</dbReference>
<dbReference type="SUPFAM" id="SSF53659">
    <property type="entry name" value="Isocitrate/Isopropylmalate dehydrogenase-like"/>
    <property type="match status" value="1"/>
</dbReference>
<dbReference type="InterPro" id="IPR050180">
    <property type="entry name" value="RNR_Ribonuclease"/>
</dbReference>
<dbReference type="PROSITE" id="PS01175">
    <property type="entry name" value="RIBONUCLEASE_II"/>
    <property type="match status" value="1"/>
</dbReference>
<dbReference type="GO" id="GO:0000287">
    <property type="term" value="F:magnesium ion binding"/>
    <property type="evidence" value="ECO:0007669"/>
    <property type="project" value="InterPro"/>
</dbReference>
<dbReference type="InterPro" id="IPR022966">
    <property type="entry name" value="RNase_II/R_CS"/>
</dbReference>
<dbReference type="GO" id="GO:0004449">
    <property type="term" value="F:isocitrate dehydrogenase (NAD+) activity"/>
    <property type="evidence" value="ECO:0007669"/>
    <property type="project" value="UniProtKB-EC"/>
</dbReference>
<feature type="region of interest" description="Disordered" evidence="13">
    <location>
        <begin position="955"/>
        <end position="974"/>
    </location>
</feature>
<dbReference type="SMART" id="SM00955">
    <property type="entry name" value="RNB"/>
    <property type="match status" value="1"/>
</dbReference>
<feature type="compositionally biased region" description="Polar residues" evidence="13">
    <location>
        <begin position="929"/>
        <end position="943"/>
    </location>
</feature>
<dbReference type="InterPro" id="IPR028591">
    <property type="entry name" value="DIS3L2"/>
</dbReference>
<dbReference type="GO" id="GO:0000175">
    <property type="term" value="F:3'-5'-RNA exonuclease activity"/>
    <property type="evidence" value="ECO:0007669"/>
    <property type="project" value="UniProtKB-UniRule"/>
</dbReference>
<feature type="region of interest" description="Disordered" evidence="13">
    <location>
        <begin position="1290"/>
        <end position="1312"/>
    </location>
</feature>
<keyword evidence="5 11" id="KW-0479">Metal-binding</keyword>
<dbReference type="HAMAP" id="MF_03045">
    <property type="entry name" value="DIS3L2"/>
    <property type="match status" value="1"/>
</dbReference>
<dbReference type="EC" id="3.1.13.-" evidence="11"/>
<dbReference type="Pfam" id="PF00773">
    <property type="entry name" value="RNB"/>
    <property type="match status" value="1"/>
</dbReference>
<comment type="similarity">
    <text evidence="2">Belongs to the isocitrate and isopropylmalate dehydrogenases family.</text>
</comment>
<dbReference type="GO" id="GO:0000956">
    <property type="term" value="P:nuclear-transcribed mRNA catabolic process"/>
    <property type="evidence" value="ECO:0007669"/>
    <property type="project" value="UniProtKB-UniRule"/>
</dbReference>
<evidence type="ECO:0000259" key="14">
    <source>
        <dbReference type="SMART" id="SM00955"/>
    </source>
</evidence>
<dbReference type="GO" id="GO:0006099">
    <property type="term" value="P:tricarboxylic acid cycle"/>
    <property type="evidence" value="ECO:0007669"/>
    <property type="project" value="InterPro"/>
</dbReference>
<dbReference type="GO" id="GO:0003723">
    <property type="term" value="F:RNA binding"/>
    <property type="evidence" value="ECO:0007669"/>
    <property type="project" value="UniProtKB-KW"/>
</dbReference>
<dbReference type="PROSITE" id="PS00470">
    <property type="entry name" value="IDH_IMDH"/>
    <property type="match status" value="1"/>
</dbReference>
<dbReference type="InterPro" id="IPR019818">
    <property type="entry name" value="IsoCit/isopropylmalate_DH_CS"/>
</dbReference>
<evidence type="ECO:0000256" key="1">
    <source>
        <dbReference type="ARBA" id="ARBA00000837"/>
    </source>
</evidence>
<evidence type="ECO:0000256" key="5">
    <source>
        <dbReference type="ARBA" id="ARBA00022723"/>
    </source>
</evidence>
<comment type="similarity">
    <text evidence="11">Belongs to the RNR ribonuclease family. DIS3L2 subfamily.</text>
</comment>
<feature type="region of interest" description="Disordered" evidence="13">
    <location>
        <begin position="1548"/>
        <end position="1575"/>
    </location>
</feature>
<protein>
    <recommendedName>
        <fullName evidence="11">DIS3-like exonuclease 2</fullName>
        <ecNumber evidence="11">3.1.13.-</ecNumber>
    </recommendedName>
</protein>
<feature type="binding site" evidence="11">
    <location>
        <position position="1697"/>
    </location>
    <ligand>
        <name>Mg(2+)</name>
        <dbReference type="ChEBI" id="CHEBI:18420"/>
    </ligand>
</feature>
<accession>A0A4S4M3X4</accession>
<evidence type="ECO:0000256" key="9">
    <source>
        <dbReference type="ARBA" id="ARBA00023002"/>
    </source>
</evidence>
<keyword evidence="11" id="KW-0540">Nuclease</keyword>
<feature type="coiled-coil region" evidence="12">
    <location>
        <begin position="1156"/>
        <end position="1183"/>
    </location>
</feature>
<feature type="compositionally biased region" description="Polar residues" evidence="13">
    <location>
        <begin position="824"/>
        <end position="833"/>
    </location>
</feature>
<dbReference type="InterPro" id="IPR001900">
    <property type="entry name" value="RNase_II/R"/>
</dbReference>
<comment type="subunit">
    <text evidence="3">Octamer of two non-identical subunits IDH1 and IDH2.</text>
</comment>
<keyword evidence="12" id="KW-0175">Coiled coil</keyword>
<dbReference type="SUPFAM" id="SSF50249">
    <property type="entry name" value="Nucleic acid-binding proteins"/>
    <property type="match status" value="3"/>
</dbReference>
<comment type="function">
    <text evidence="11">3'-5'-exoribonuclease that specifically recognizes RNAs polyuridylated at their 3' end and mediates their degradation. Component of an exosome-independent RNA degradation pathway that mediates degradation of cytoplasmic mRNAs that have been deadenylated and subsequently uridylated at their 3'.</text>
</comment>
<feature type="site" description="Important for catalytic activity" evidence="11">
    <location>
        <position position="1705"/>
    </location>
</feature>
<evidence type="ECO:0000256" key="10">
    <source>
        <dbReference type="ARBA" id="ARBA00023027"/>
    </source>
</evidence>
<keyword evidence="8" id="KW-0809">Transit peptide</keyword>
<dbReference type="GO" id="GO:0000932">
    <property type="term" value="C:P-body"/>
    <property type="evidence" value="ECO:0007669"/>
    <property type="project" value="UniProtKB-SubCell"/>
</dbReference>
<dbReference type="Pfam" id="PF17877">
    <property type="entry name" value="Dis3l2_C_term"/>
    <property type="match status" value="1"/>
</dbReference>
<dbReference type="EMBL" id="SGPL01000034">
    <property type="protein sequence ID" value="THH19876.1"/>
    <property type="molecule type" value="Genomic_DNA"/>
</dbReference>
<dbReference type="PANTHER" id="PTHR23355">
    <property type="entry name" value="RIBONUCLEASE"/>
    <property type="match status" value="1"/>
</dbReference>
<feature type="coiled-coil region" evidence="12">
    <location>
        <begin position="189"/>
        <end position="216"/>
    </location>
</feature>
<keyword evidence="11" id="KW-0378">Hydrolase</keyword>
<dbReference type="Gene3D" id="2.40.50.690">
    <property type="match status" value="1"/>
</dbReference>
<dbReference type="NCBIfam" id="TIGR00175">
    <property type="entry name" value="mito_nad_idh"/>
    <property type="match status" value="1"/>
</dbReference>
<comment type="subcellular location">
    <subcellularLocation>
        <location evidence="11">Cytoplasm</location>
    </subcellularLocation>
    <subcellularLocation>
        <location evidence="11">Cytoplasm</location>
        <location evidence="11">P-body</location>
    </subcellularLocation>
</comment>
<feature type="region of interest" description="Disordered" evidence="13">
    <location>
        <begin position="809"/>
        <end position="943"/>
    </location>
</feature>
<keyword evidence="10" id="KW-0520">NAD</keyword>
<comment type="cofactor">
    <cofactor evidence="11">
        <name>Mg(2+)</name>
        <dbReference type="ChEBI" id="CHEBI:18420"/>
    </cofactor>
    <cofactor evidence="11">
        <name>Mn(2+)</name>
        <dbReference type="ChEBI" id="CHEBI:29035"/>
    </cofactor>
</comment>
<dbReference type="FunFam" id="2.40.50.690:FF:000001">
    <property type="entry name" value="Cell wall biogenesis protein"/>
    <property type="match status" value="1"/>
</dbReference>
<dbReference type="OrthoDB" id="372421at2759"/>
<dbReference type="Gene3D" id="2.40.50.700">
    <property type="match status" value="1"/>
</dbReference>
<reference evidence="16 17" key="1">
    <citation type="submission" date="2019-02" db="EMBL/GenBank/DDBJ databases">
        <title>Genome sequencing of the rare red list fungi Bondarzewia mesenterica.</title>
        <authorList>
            <person name="Buettner E."/>
            <person name="Kellner H."/>
        </authorList>
    </citation>
    <scope>NUCLEOTIDE SEQUENCE [LARGE SCALE GENOMIC DNA]</scope>
    <source>
        <strain evidence="16 17">DSM 108281</strain>
    </source>
</reference>
<evidence type="ECO:0000256" key="13">
    <source>
        <dbReference type="SAM" id="MobiDB-lite"/>
    </source>
</evidence>
<keyword evidence="6 11" id="KW-0460">Magnesium</keyword>
<dbReference type="GO" id="GO:0051287">
    <property type="term" value="F:NAD binding"/>
    <property type="evidence" value="ECO:0007669"/>
    <property type="project" value="InterPro"/>
</dbReference>
<evidence type="ECO:0000256" key="4">
    <source>
        <dbReference type="ARBA" id="ARBA00022490"/>
    </source>
</evidence>
<feature type="binding site" evidence="11">
    <location>
        <position position="1706"/>
    </location>
    <ligand>
        <name>Mg(2+)</name>
        <dbReference type="ChEBI" id="CHEBI:18420"/>
    </ligand>
</feature>
<dbReference type="Pfam" id="PF17849">
    <property type="entry name" value="OB_Dis3"/>
    <property type="match status" value="1"/>
</dbReference>
<feature type="compositionally biased region" description="Low complexity" evidence="13">
    <location>
        <begin position="840"/>
        <end position="861"/>
    </location>
</feature>
<evidence type="ECO:0000256" key="3">
    <source>
        <dbReference type="ARBA" id="ARBA00011567"/>
    </source>
</evidence>
<name>A0A4S4M3X4_9AGAM</name>
<dbReference type="InterPro" id="IPR004434">
    <property type="entry name" value="Isocitrate_DH_NAD"/>
</dbReference>
<keyword evidence="4 11" id="KW-0963">Cytoplasm</keyword>
<dbReference type="Pfam" id="PF03357">
    <property type="entry name" value="Snf7"/>
    <property type="match status" value="1"/>
</dbReference>